<accession>A0ABR2GHJ9</accession>
<proteinExistence type="predicted"/>
<dbReference type="Pfam" id="PF03478">
    <property type="entry name" value="Beta-prop_KIB1-4"/>
    <property type="match status" value="1"/>
</dbReference>
<dbReference type="PANTHER" id="PTHR44259:SF93">
    <property type="entry name" value="PROTEIN, PUTATIVE (DUF295)-RELATED"/>
    <property type="match status" value="1"/>
</dbReference>
<gene>
    <name evidence="2" type="ORF">V6N12_052202</name>
</gene>
<feature type="domain" description="KIB1-4 beta-propeller" evidence="1">
    <location>
        <begin position="47"/>
        <end position="340"/>
    </location>
</feature>
<keyword evidence="3" id="KW-1185">Reference proteome</keyword>
<dbReference type="EMBL" id="JBBPBM010000001">
    <property type="protein sequence ID" value="KAK8602393.1"/>
    <property type="molecule type" value="Genomic_DNA"/>
</dbReference>
<dbReference type="Proteomes" id="UP001472677">
    <property type="component" value="Unassembled WGS sequence"/>
</dbReference>
<dbReference type="InterPro" id="IPR005174">
    <property type="entry name" value="KIB1-4_b-propeller"/>
</dbReference>
<reference evidence="2 3" key="1">
    <citation type="journal article" date="2024" name="G3 (Bethesda)">
        <title>Genome assembly of Hibiscus sabdariffa L. provides insights into metabolisms of medicinal natural products.</title>
        <authorList>
            <person name="Kim T."/>
        </authorList>
    </citation>
    <scope>NUCLEOTIDE SEQUENCE [LARGE SCALE GENOMIC DNA]</scope>
    <source>
        <strain evidence="2">TK-2024</strain>
        <tissue evidence="2">Old leaves</tissue>
    </source>
</reference>
<name>A0ABR2GHJ9_9ROSI</name>
<dbReference type="PANTHER" id="PTHR44259">
    <property type="entry name" value="OS07G0183000 PROTEIN-RELATED"/>
    <property type="match status" value="1"/>
</dbReference>
<sequence length="380" mass="43847">MVSKVSFGAVSRHWHSVFNAFLDHKRRSSRNPVPLLLILSSEESIIYSLQTKSKVSEIEFPKSCTWRCYGSCYDWLVTVDERLIITLSNPFKKVSSISLPHFDVLSIVNYRYQIVKVVLSDDPLLHPDDYLVVIIYNPHNRLAILKSGQKYWTHIETGEVGFTDVIFHKSLVYAIGQWNSFGFIDVSGLRSGETSWSPKFKLLVPDNRYTRSYLVESSMGNLYCIQRSVRNYDLLNSRGMIYFEGPRCINDPEVLSEVGTPCFTKRFRVFKLVLDDENGELLEKKEVNHMDGDIVFVGNNGTLAVSALDFPEGQPDSIYFTDDNFTDEVQYEPFGPQDNGIFHLKHINFEKYYQFKSSDKDHPPYIWILAPDHFKLTLSN</sequence>
<protein>
    <recommendedName>
        <fullName evidence="1">KIB1-4 beta-propeller domain-containing protein</fullName>
    </recommendedName>
</protein>
<evidence type="ECO:0000313" key="3">
    <source>
        <dbReference type="Proteomes" id="UP001472677"/>
    </source>
</evidence>
<comment type="caution">
    <text evidence="2">The sequence shown here is derived from an EMBL/GenBank/DDBJ whole genome shotgun (WGS) entry which is preliminary data.</text>
</comment>
<dbReference type="InterPro" id="IPR050942">
    <property type="entry name" value="F-box_BR-signaling"/>
</dbReference>
<evidence type="ECO:0000259" key="1">
    <source>
        <dbReference type="Pfam" id="PF03478"/>
    </source>
</evidence>
<evidence type="ECO:0000313" key="2">
    <source>
        <dbReference type="EMBL" id="KAK8602393.1"/>
    </source>
</evidence>
<organism evidence="2 3">
    <name type="scientific">Hibiscus sabdariffa</name>
    <name type="common">roselle</name>
    <dbReference type="NCBI Taxonomy" id="183260"/>
    <lineage>
        <taxon>Eukaryota</taxon>
        <taxon>Viridiplantae</taxon>
        <taxon>Streptophyta</taxon>
        <taxon>Embryophyta</taxon>
        <taxon>Tracheophyta</taxon>
        <taxon>Spermatophyta</taxon>
        <taxon>Magnoliopsida</taxon>
        <taxon>eudicotyledons</taxon>
        <taxon>Gunneridae</taxon>
        <taxon>Pentapetalae</taxon>
        <taxon>rosids</taxon>
        <taxon>malvids</taxon>
        <taxon>Malvales</taxon>
        <taxon>Malvaceae</taxon>
        <taxon>Malvoideae</taxon>
        <taxon>Hibiscus</taxon>
    </lineage>
</organism>